<evidence type="ECO:0000256" key="6">
    <source>
        <dbReference type="ARBA" id="ARBA00022630"/>
    </source>
</evidence>
<dbReference type="InterPro" id="IPR008333">
    <property type="entry name" value="Cbr1-like_FAD-bd_dom"/>
</dbReference>
<evidence type="ECO:0000313" key="18">
    <source>
        <dbReference type="EMBL" id="MBD1382255.1"/>
    </source>
</evidence>
<dbReference type="CDD" id="cd06184">
    <property type="entry name" value="flavohem_like_fad_nad_binding"/>
    <property type="match status" value="1"/>
</dbReference>
<comment type="caution">
    <text evidence="18">The sequence shown here is derived from an EMBL/GenBank/DDBJ whole genome shotgun (WGS) entry which is preliminary data.</text>
</comment>
<name>A0A926NJK2_9BACI</name>
<dbReference type="SUPFAM" id="SSF63380">
    <property type="entry name" value="Riboflavin synthase domain-like"/>
    <property type="match status" value="1"/>
</dbReference>
<evidence type="ECO:0000259" key="16">
    <source>
        <dbReference type="PROSITE" id="PS01033"/>
    </source>
</evidence>
<keyword evidence="10 15" id="KW-0560">Oxidoreductase</keyword>
<evidence type="ECO:0000256" key="5">
    <source>
        <dbReference type="ARBA" id="ARBA00022621"/>
    </source>
</evidence>
<feature type="site" description="Influences the redox potential of the prosthetic heme and FAD groups" evidence="15">
    <location>
        <position position="84"/>
    </location>
</feature>
<dbReference type="Pfam" id="PF00970">
    <property type="entry name" value="FAD_binding_6"/>
    <property type="match status" value="1"/>
</dbReference>
<comment type="function">
    <text evidence="15">Is involved in NO detoxification in an aerobic process, termed nitric oxide dioxygenase (NOD) reaction that utilizes O(2) and NAD(P)H to convert NO to nitrate, which protects the bacterium from various noxious nitrogen compounds. Therefore, plays a central role in the inducible response to nitrosative stress.</text>
</comment>
<feature type="binding site" evidence="15">
    <location>
        <position position="190"/>
    </location>
    <ligand>
        <name>FAD</name>
        <dbReference type="ChEBI" id="CHEBI:57692"/>
    </ligand>
</feature>
<dbReference type="FunFam" id="1.10.490.10:FF:000003">
    <property type="entry name" value="Flavohemoprotein"/>
    <property type="match status" value="1"/>
</dbReference>
<dbReference type="NCBIfam" id="NF009805">
    <property type="entry name" value="PRK13289.1"/>
    <property type="match status" value="1"/>
</dbReference>
<feature type="domain" description="Globin" evidence="16">
    <location>
        <begin position="1"/>
        <end position="138"/>
    </location>
</feature>
<keyword evidence="5 15" id="KW-0561">Oxygen transport</keyword>
<dbReference type="InterPro" id="IPR017927">
    <property type="entry name" value="FAD-bd_FR_type"/>
</dbReference>
<dbReference type="InterPro" id="IPR001709">
    <property type="entry name" value="Flavoprot_Pyr_Nucl_cyt_Rdtase"/>
</dbReference>
<dbReference type="HAMAP" id="MF_01252">
    <property type="entry name" value="Hmp"/>
    <property type="match status" value="1"/>
</dbReference>
<dbReference type="FunFam" id="3.40.50.80:FF:000010">
    <property type="entry name" value="Flavohemoprotein"/>
    <property type="match status" value="1"/>
</dbReference>
<dbReference type="GO" id="GO:0019825">
    <property type="term" value="F:oxygen binding"/>
    <property type="evidence" value="ECO:0007669"/>
    <property type="project" value="InterPro"/>
</dbReference>
<keyword evidence="11 15" id="KW-0408">Iron</keyword>
<evidence type="ECO:0000256" key="14">
    <source>
        <dbReference type="ARBA" id="ARBA00049433"/>
    </source>
</evidence>
<dbReference type="EMBL" id="JACXAI010000027">
    <property type="protein sequence ID" value="MBD1382255.1"/>
    <property type="molecule type" value="Genomic_DNA"/>
</dbReference>
<sequence length="408" mass="45463">MLSQKTIDIVKSTAPILAERGVEITSVFYKRLFEKHPELLNIFNHANQKKGRQQAALANTVYAAAEHIDRLEVILPAVKQIAYKHRSLGVKPEHYPIVGENLLAAIKEVLGHAATDDIIQAWGEAYGVIAQAFIDIEKEMYLEAKEQTGGWAGFKAFKVVKKEIESSVITSFYLKPADGSNVPDYLPGQYISVRLQIEGEAYLFNRQYTLSDSPGKGYFRISVKREADGHFPHGQVSNYLHDHVEIGDEIEVSAPAGEFVLDQGTSPVYLLGGGVGITPLMSMLNDLANKKSARQTVFIQASKNGEMTAFRNEVKEKMDSLPNGESYLFLENPTSIDRQDGGFDHQGFIGLAFLETIIKDPNAKFYICGPVPFMKAMIENLEQLGIKEANIHYEFFGPSLNLKEKQFV</sequence>
<comment type="caution">
    <text evidence="15">Lacks conserved residue(s) required for the propagation of feature annotation.</text>
</comment>
<evidence type="ECO:0000313" key="19">
    <source>
        <dbReference type="Proteomes" id="UP000626844"/>
    </source>
</evidence>
<keyword evidence="19" id="KW-1185">Reference proteome</keyword>
<dbReference type="PRINTS" id="PR00410">
    <property type="entry name" value="PHEHYDRXLASE"/>
</dbReference>
<dbReference type="EC" id="1.14.12.17" evidence="15"/>
<gene>
    <name evidence="18" type="primary">hmpA</name>
    <name evidence="15" type="synonym">hmp</name>
    <name evidence="18" type="ORF">IC621_18710</name>
</gene>
<keyword evidence="7 15" id="KW-0479">Metal-binding</keyword>
<keyword evidence="9 15" id="KW-0521">NADP</keyword>
<dbReference type="Pfam" id="PF00042">
    <property type="entry name" value="Globin"/>
    <property type="match status" value="1"/>
</dbReference>
<feature type="binding site" evidence="15">
    <location>
        <begin position="274"/>
        <end position="279"/>
    </location>
    <ligand>
        <name>NADP(+)</name>
        <dbReference type="ChEBI" id="CHEBI:58349"/>
    </ligand>
</feature>
<dbReference type="GO" id="GO:0020037">
    <property type="term" value="F:heme binding"/>
    <property type="evidence" value="ECO:0007669"/>
    <property type="project" value="InterPro"/>
</dbReference>
<dbReference type="GO" id="GO:0005344">
    <property type="term" value="F:oxygen carrier activity"/>
    <property type="evidence" value="ECO:0007669"/>
    <property type="project" value="UniProtKB-UniRule"/>
</dbReference>
<feature type="site" description="Involved in heme-bound ligand stabilization and O-O bond activation" evidence="15">
    <location>
        <position position="29"/>
    </location>
</feature>
<dbReference type="InterPro" id="IPR009050">
    <property type="entry name" value="Globin-like_sf"/>
</dbReference>
<evidence type="ECO:0000256" key="7">
    <source>
        <dbReference type="ARBA" id="ARBA00022723"/>
    </source>
</evidence>
<keyword evidence="6 15" id="KW-0285">Flavoprotein</keyword>
<dbReference type="InterPro" id="IPR039261">
    <property type="entry name" value="FNR_nucleotide-bd"/>
</dbReference>
<dbReference type="SUPFAM" id="SSF52343">
    <property type="entry name" value="Ferredoxin reductase-like, C-terminal NADP-linked domain"/>
    <property type="match status" value="1"/>
</dbReference>
<comment type="catalytic activity">
    <reaction evidence="13 15">
        <text>2 nitric oxide + NADH + 2 O2 = 2 nitrate + NAD(+) + H(+)</text>
        <dbReference type="Rhea" id="RHEA:19469"/>
        <dbReference type="ChEBI" id="CHEBI:15378"/>
        <dbReference type="ChEBI" id="CHEBI:15379"/>
        <dbReference type="ChEBI" id="CHEBI:16480"/>
        <dbReference type="ChEBI" id="CHEBI:17632"/>
        <dbReference type="ChEBI" id="CHEBI:57540"/>
        <dbReference type="ChEBI" id="CHEBI:57945"/>
        <dbReference type="EC" id="1.14.12.17"/>
    </reaction>
</comment>
<keyword evidence="3 15" id="KW-0813">Transport</keyword>
<proteinExistence type="inferred from homology"/>
<comment type="catalytic activity">
    <reaction evidence="14 15">
        <text>2 nitric oxide + NADPH + 2 O2 = 2 nitrate + NADP(+) + H(+)</text>
        <dbReference type="Rhea" id="RHEA:19465"/>
        <dbReference type="ChEBI" id="CHEBI:15378"/>
        <dbReference type="ChEBI" id="CHEBI:15379"/>
        <dbReference type="ChEBI" id="CHEBI:16480"/>
        <dbReference type="ChEBI" id="CHEBI:17632"/>
        <dbReference type="ChEBI" id="CHEBI:57783"/>
        <dbReference type="ChEBI" id="CHEBI:58349"/>
        <dbReference type="EC" id="1.14.12.17"/>
    </reaction>
</comment>
<feature type="binding site" description="proximal binding residue" evidence="15">
    <location>
        <position position="85"/>
    </location>
    <ligand>
        <name>heme b</name>
        <dbReference type="ChEBI" id="CHEBI:60344"/>
    </ligand>
    <ligandPart>
        <name>Fe</name>
        <dbReference type="ChEBI" id="CHEBI:18248"/>
    </ligandPart>
</feature>
<evidence type="ECO:0000256" key="3">
    <source>
        <dbReference type="ARBA" id="ARBA00022448"/>
    </source>
</evidence>
<comment type="similarity">
    <text evidence="1 15">In the C-terminal section; belongs to the flavoprotein pyridine nucleotide cytochrome reductase family.</text>
</comment>
<dbReference type="GO" id="GO:0009636">
    <property type="term" value="P:response to toxic substance"/>
    <property type="evidence" value="ECO:0007669"/>
    <property type="project" value="UniProtKB-KW"/>
</dbReference>
<dbReference type="GO" id="GO:0071949">
    <property type="term" value="F:FAD binding"/>
    <property type="evidence" value="ECO:0007669"/>
    <property type="project" value="InterPro"/>
</dbReference>
<evidence type="ECO:0000256" key="8">
    <source>
        <dbReference type="ARBA" id="ARBA00022827"/>
    </source>
</evidence>
<evidence type="ECO:0000256" key="9">
    <source>
        <dbReference type="ARBA" id="ARBA00022857"/>
    </source>
</evidence>
<evidence type="ECO:0000256" key="11">
    <source>
        <dbReference type="ARBA" id="ARBA00023004"/>
    </source>
</evidence>
<dbReference type="FunFam" id="2.40.30.10:FF:000034">
    <property type="entry name" value="Flavohemoprotein"/>
    <property type="match status" value="1"/>
</dbReference>
<dbReference type="SUPFAM" id="SSF46458">
    <property type="entry name" value="Globin-like"/>
    <property type="match status" value="1"/>
</dbReference>
<evidence type="ECO:0000256" key="2">
    <source>
        <dbReference type="ARBA" id="ARBA00008414"/>
    </source>
</evidence>
<dbReference type="Gene3D" id="3.40.50.80">
    <property type="entry name" value="Nucleotide-binding domain of ferredoxin-NADP reductase (FNR) module"/>
    <property type="match status" value="1"/>
</dbReference>
<evidence type="ECO:0000256" key="13">
    <source>
        <dbReference type="ARBA" id="ARBA00048649"/>
    </source>
</evidence>
<feature type="region of interest" description="Reductase" evidence="15">
    <location>
        <begin position="149"/>
        <end position="408"/>
    </location>
</feature>
<evidence type="ECO:0000256" key="15">
    <source>
        <dbReference type="HAMAP-Rule" id="MF_01252"/>
    </source>
</evidence>
<dbReference type="Gene3D" id="1.10.490.10">
    <property type="entry name" value="Globins"/>
    <property type="match status" value="1"/>
</dbReference>
<dbReference type="Gene3D" id="2.40.30.10">
    <property type="entry name" value="Translation factors"/>
    <property type="match status" value="1"/>
</dbReference>
<dbReference type="GO" id="GO:0008941">
    <property type="term" value="F:nitric oxide dioxygenase NAD(P)H activity"/>
    <property type="evidence" value="ECO:0007669"/>
    <property type="project" value="UniProtKB-UniRule"/>
</dbReference>
<feature type="site" description="Influences the redox potential of the prosthetic heme and FAD groups" evidence="15">
    <location>
        <position position="394"/>
    </location>
</feature>
<dbReference type="PROSITE" id="PS01033">
    <property type="entry name" value="GLOBIN"/>
    <property type="match status" value="1"/>
</dbReference>
<dbReference type="GO" id="GO:0046210">
    <property type="term" value="P:nitric oxide catabolic process"/>
    <property type="evidence" value="ECO:0007669"/>
    <property type="project" value="TreeGrafter"/>
</dbReference>
<keyword evidence="4 15" id="KW-0349">Heme</keyword>
<comment type="cofactor">
    <cofactor evidence="15">
        <name>heme b</name>
        <dbReference type="ChEBI" id="CHEBI:60344"/>
    </cofactor>
    <text evidence="15">Binds 1 heme b (iron(II)-protoporphyrin IX) group per subunit.</text>
</comment>
<dbReference type="GO" id="GO:0071500">
    <property type="term" value="P:cellular response to nitrosative stress"/>
    <property type="evidence" value="ECO:0007669"/>
    <property type="project" value="TreeGrafter"/>
</dbReference>
<keyword evidence="15" id="KW-0216">Detoxification</keyword>
<feature type="domain" description="FAD-binding FR-type" evidence="17">
    <location>
        <begin position="152"/>
        <end position="262"/>
    </location>
</feature>
<comment type="cofactor">
    <cofactor evidence="15">
        <name>FAD</name>
        <dbReference type="ChEBI" id="CHEBI:57692"/>
    </cofactor>
    <text evidence="15">Binds 1 FAD per subunit.</text>
</comment>
<dbReference type="GO" id="GO:0046872">
    <property type="term" value="F:metal ion binding"/>
    <property type="evidence" value="ECO:0007669"/>
    <property type="project" value="UniProtKB-KW"/>
</dbReference>
<evidence type="ECO:0000256" key="12">
    <source>
        <dbReference type="ARBA" id="ARBA00023027"/>
    </source>
</evidence>
<reference evidence="18" key="1">
    <citation type="submission" date="2020-09" db="EMBL/GenBank/DDBJ databases">
        <title>A novel bacterium of genus Bacillus, isolated from South China Sea.</title>
        <authorList>
            <person name="Huang H."/>
            <person name="Mo K."/>
            <person name="Hu Y."/>
        </authorList>
    </citation>
    <scope>NUCLEOTIDE SEQUENCE</scope>
    <source>
        <strain evidence="18">IB182487</strain>
    </source>
</reference>
<organism evidence="18 19">
    <name type="scientific">Metabacillus arenae</name>
    <dbReference type="NCBI Taxonomy" id="2771434"/>
    <lineage>
        <taxon>Bacteria</taxon>
        <taxon>Bacillati</taxon>
        <taxon>Bacillota</taxon>
        <taxon>Bacilli</taxon>
        <taxon>Bacillales</taxon>
        <taxon>Bacillaceae</taxon>
        <taxon>Metabacillus</taxon>
    </lineage>
</organism>
<dbReference type="InterPro" id="IPR000971">
    <property type="entry name" value="Globin"/>
</dbReference>
<evidence type="ECO:0000256" key="4">
    <source>
        <dbReference type="ARBA" id="ARBA00022617"/>
    </source>
</evidence>
<comment type="similarity">
    <text evidence="2 15">Belongs to the globin family. Two-domain flavohemoproteins subfamily.</text>
</comment>
<dbReference type="PANTHER" id="PTHR43396:SF3">
    <property type="entry name" value="FLAVOHEMOPROTEIN"/>
    <property type="match status" value="1"/>
</dbReference>
<accession>A0A926NJK2</accession>
<dbReference type="InterPro" id="IPR001433">
    <property type="entry name" value="OxRdtase_FAD/NAD-bd"/>
</dbReference>
<evidence type="ECO:0000256" key="10">
    <source>
        <dbReference type="ARBA" id="ARBA00023002"/>
    </source>
</evidence>
<feature type="binding site" evidence="15">
    <location>
        <begin position="395"/>
        <end position="398"/>
    </location>
    <ligand>
        <name>FAD</name>
        <dbReference type="ChEBI" id="CHEBI:57692"/>
    </ligand>
</feature>
<dbReference type="Pfam" id="PF00175">
    <property type="entry name" value="NAD_binding_1"/>
    <property type="match status" value="1"/>
</dbReference>
<dbReference type="InterPro" id="IPR017938">
    <property type="entry name" value="Riboflavin_synthase-like_b-brl"/>
</dbReference>
<evidence type="ECO:0000259" key="17">
    <source>
        <dbReference type="PROSITE" id="PS51384"/>
    </source>
</evidence>
<dbReference type="InterPro" id="IPR023950">
    <property type="entry name" value="Hmp"/>
</dbReference>
<dbReference type="PROSITE" id="PS51384">
    <property type="entry name" value="FAD_FR"/>
    <property type="match status" value="1"/>
</dbReference>
<dbReference type="InterPro" id="IPR012292">
    <property type="entry name" value="Globin/Proto"/>
</dbReference>
<protein>
    <recommendedName>
        <fullName evidence="15">Flavohemoprotein</fullName>
    </recommendedName>
    <alternativeName>
        <fullName evidence="15">Flavohemoglobin</fullName>
    </alternativeName>
    <alternativeName>
        <fullName evidence="15">Hemoglobin-like protein</fullName>
    </alternativeName>
    <alternativeName>
        <fullName evidence="15">Nitric oxide dioxygenase</fullName>
        <shortName evidence="15">NO oxygenase</shortName>
        <shortName evidence="15">NOD</shortName>
        <ecNumber evidence="15">1.14.12.17</ecNumber>
    </alternativeName>
</protein>
<dbReference type="PRINTS" id="PR00371">
    <property type="entry name" value="FPNCR"/>
</dbReference>
<feature type="active site" description="Charge relay system" evidence="15">
    <location>
        <position position="95"/>
    </location>
</feature>
<feature type="active site" description="Charge relay system" evidence="15">
    <location>
        <position position="137"/>
    </location>
</feature>
<evidence type="ECO:0000256" key="1">
    <source>
        <dbReference type="ARBA" id="ARBA00006401"/>
    </source>
</evidence>
<keyword evidence="8 15" id="KW-0274">FAD</keyword>
<comment type="domain">
    <text evidence="15">Consists of two distinct domains; an N-terminal heme-containing oxygen-binding domain and a C-terminal reductase domain with binding sites for FAD and NAD(P)H.</text>
</comment>
<dbReference type="AlphaFoldDB" id="A0A926NJK2"/>
<dbReference type="RefSeq" id="WP_191160262.1">
    <property type="nucleotide sequence ID" value="NZ_JACXAI010000027.1"/>
</dbReference>
<dbReference type="CDD" id="cd14777">
    <property type="entry name" value="Yhb1-globin-like"/>
    <property type="match status" value="1"/>
</dbReference>
<dbReference type="PANTHER" id="PTHR43396">
    <property type="entry name" value="FLAVOHEMOPROTEIN"/>
    <property type="match status" value="1"/>
</dbReference>
<keyword evidence="12 15" id="KW-0520">NAD</keyword>
<dbReference type="Proteomes" id="UP000626844">
    <property type="component" value="Unassembled WGS sequence"/>
</dbReference>